<reference evidence="1" key="1">
    <citation type="submission" date="2021-06" db="EMBL/GenBank/DDBJ databases">
        <authorList>
            <person name="Kallberg Y."/>
            <person name="Tangrot J."/>
            <person name="Rosling A."/>
        </authorList>
    </citation>
    <scope>NUCLEOTIDE SEQUENCE</scope>
    <source>
        <strain evidence="1">AU212A</strain>
    </source>
</reference>
<evidence type="ECO:0000313" key="2">
    <source>
        <dbReference type="Proteomes" id="UP000789860"/>
    </source>
</evidence>
<comment type="caution">
    <text evidence="1">The sequence shown here is derived from an EMBL/GenBank/DDBJ whole genome shotgun (WGS) entry which is preliminary data.</text>
</comment>
<accession>A0ACA9KA46</accession>
<organism evidence="1 2">
    <name type="scientific">Scutellospora calospora</name>
    <dbReference type="NCBI Taxonomy" id="85575"/>
    <lineage>
        <taxon>Eukaryota</taxon>
        <taxon>Fungi</taxon>
        <taxon>Fungi incertae sedis</taxon>
        <taxon>Mucoromycota</taxon>
        <taxon>Glomeromycotina</taxon>
        <taxon>Glomeromycetes</taxon>
        <taxon>Diversisporales</taxon>
        <taxon>Gigasporaceae</taxon>
        <taxon>Scutellospora</taxon>
    </lineage>
</organism>
<proteinExistence type="predicted"/>
<evidence type="ECO:0000313" key="1">
    <source>
        <dbReference type="EMBL" id="CAG8461867.1"/>
    </source>
</evidence>
<dbReference type="EMBL" id="CAJVPM010001199">
    <property type="protein sequence ID" value="CAG8461867.1"/>
    <property type="molecule type" value="Genomic_DNA"/>
</dbReference>
<dbReference type="Proteomes" id="UP000789860">
    <property type="component" value="Unassembled WGS sequence"/>
</dbReference>
<sequence>MNQDIYGSPSWNVSNNNLRNKVLIVDNNIDTRNYIERLLRNDFDVCYACDGRMVATIDAGETGETLW</sequence>
<protein>
    <submittedName>
        <fullName evidence="1">834_t:CDS:1</fullName>
    </submittedName>
</protein>
<gene>
    <name evidence="1" type="ORF">SCALOS_LOCUS1652</name>
</gene>
<name>A0ACA9KA46_9GLOM</name>
<keyword evidence="2" id="KW-1185">Reference proteome</keyword>